<accession>G3HJ78</accession>
<dbReference type="EMBL" id="JH000425">
    <property type="protein sequence ID" value="EGV96619.1"/>
    <property type="molecule type" value="Genomic_DNA"/>
</dbReference>
<evidence type="ECO:0000313" key="1">
    <source>
        <dbReference type="EMBL" id="EGV96619.1"/>
    </source>
</evidence>
<reference evidence="2" key="1">
    <citation type="journal article" date="2011" name="Nat. Biotechnol.">
        <title>The genomic sequence of the Chinese hamster ovary (CHO)-K1 cell line.</title>
        <authorList>
            <person name="Xu X."/>
            <person name="Nagarajan H."/>
            <person name="Lewis N.E."/>
            <person name="Pan S."/>
            <person name="Cai Z."/>
            <person name="Liu X."/>
            <person name="Chen W."/>
            <person name="Xie M."/>
            <person name="Wang W."/>
            <person name="Hammond S."/>
            <person name="Andersen M.R."/>
            <person name="Neff N."/>
            <person name="Passarelli B."/>
            <person name="Koh W."/>
            <person name="Fan H.C."/>
            <person name="Wang J."/>
            <person name="Gui Y."/>
            <person name="Lee K.H."/>
            <person name="Betenbaugh M.J."/>
            <person name="Quake S.R."/>
            <person name="Famili I."/>
            <person name="Palsson B.O."/>
            <person name="Wang J."/>
        </authorList>
    </citation>
    <scope>NUCLEOTIDE SEQUENCE [LARGE SCALE GENOMIC DNA]</scope>
    <source>
        <strain evidence="2">CHO K1 cell line</strain>
    </source>
</reference>
<dbReference type="Proteomes" id="UP000001075">
    <property type="component" value="Unassembled WGS sequence"/>
</dbReference>
<sequence length="58" mass="6160">MAGSLAQKLGSLSPGLLPLRLSWSHLCRSTSSPHPTQQLLQCFPTHNGPGPLQSQLLA</sequence>
<organism evidence="1 2">
    <name type="scientific">Cricetulus griseus</name>
    <name type="common">Chinese hamster</name>
    <name type="synonym">Cricetulus barabensis griseus</name>
    <dbReference type="NCBI Taxonomy" id="10029"/>
    <lineage>
        <taxon>Eukaryota</taxon>
        <taxon>Metazoa</taxon>
        <taxon>Chordata</taxon>
        <taxon>Craniata</taxon>
        <taxon>Vertebrata</taxon>
        <taxon>Euteleostomi</taxon>
        <taxon>Mammalia</taxon>
        <taxon>Eutheria</taxon>
        <taxon>Euarchontoglires</taxon>
        <taxon>Glires</taxon>
        <taxon>Rodentia</taxon>
        <taxon>Myomorpha</taxon>
        <taxon>Muroidea</taxon>
        <taxon>Cricetidae</taxon>
        <taxon>Cricetinae</taxon>
        <taxon>Cricetulus</taxon>
    </lineage>
</organism>
<dbReference type="InParanoid" id="G3HJ78"/>
<proteinExistence type="predicted"/>
<gene>
    <name evidence="1" type="ORF">I79_010712</name>
</gene>
<dbReference type="AlphaFoldDB" id="G3HJ78"/>
<evidence type="ECO:0000313" key="2">
    <source>
        <dbReference type="Proteomes" id="UP000001075"/>
    </source>
</evidence>
<name>G3HJ78_CRIGR</name>
<protein>
    <submittedName>
        <fullName evidence="1">Uncharacterized protein</fullName>
    </submittedName>
</protein>